<evidence type="ECO:0000256" key="2">
    <source>
        <dbReference type="SAM" id="Phobius"/>
    </source>
</evidence>
<evidence type="ECO:0000313" key="4">
    <source>
        <dbReference type="Proteomes" id="UP000765845"/>
    </source>
</evidence>
<dbReference type="EMBL" id="JAAWWK010000004">
    <property type="protein sequence ID" value="NKI18253.1"/>
    <property type="molecule type" value="Genomic_DNA"/>
</dbReference>
<comment type="caution">
    <text evidence="3">The sequence shown here is derived from an EMBL/GenBank/DDBJ whole genome shotgun (WGS) entry which is preliminary data.</text>
</comment>
<evidence type="ECO:0000313" key="3">
    <source>
        <dbReference type="EMBL" id="NKI18253.1"/>
    </source>
</evidence>
<dbReference type="RefSeq" id="WP_168450773.1">
    <property type="nucleotide sequence ID" value="NZ_JAAWWK010000004.1"/>
</dbReference>
<evidence type="ECO:0000256" key="1">
    <source>
        <dbReference type="SAM" id="MobiDB-lite"/>
    </source>
</evidence>
<feature type="transmembrane region" description="Helical" evidence="2">
    <location>
        <begin position="241"/>
        <end position="260"/>
    </location>
</feature>
<keyword evidence="4" id="KW-1185">Reference proteome</keyword>
<dbReference type="Proteomes" id="UP000765845">
    <property type="component" value="Unassembled WGS sequence"/>
</dbReference>
<reference evidence="3 4" key="1">
    <citation type="submission" date="2020-04" db="EMBL/GenBank/DDBJ databases">
        <authorList>
            <person name="Yoon J."/>
        </authorList>
    </citation>
    <scope>NUCLEOTIDE SEQUENCE [LARGE SCALE GENOMIC DNA]</scope>
    <source>
        <strain evidence="3 4">KMU-166</strain>
    </source>
</reference>
<protein>
    <submittedName>
        <fullName evidence="3">Uncharacterized protein</fullName>
    </submittedName>
</protein>
<feature type="region of interest" description="Disordered" evidence="1">
    <location>
        <begin position="66"/>
        <end position="93"/>
    </location>
</feature>
<keyword evidence="2" id="KW-0472">Membrane</keyword>
<gene>
    <name evidence="3" type="ORF">HCU74_12630</name>
</gene>
<name>A0ABX1GGF8_9GAMM</name>
<accession>A0ABX1GGF8</accession>
<keyword evidence="2" id="KW-0812">Transmembrane</keyword>
<proteinExistence type="predicted"/>
<keyword evidence="2" id="KW-1133">Transmembrane helix</keyword>
<sequence length="281" mass="30164">MTTLLPIAPILRIGVGSLLALLLTTSCMEHDASSIDTSQEHHSTDAGYDESVHEPDAIVEEAPPEMAPMPAPVEADATPAPVTGGGRDPASVEGGEEYKVVLGAEEQLQLPGLPGELRVWIGPIDRDPTLPNHFVADETRVPAEGKSAEVEPFAPGFEVSPAATQCIKLHPSGSEVRFQLRPKSAGDFKVGADIRLYDSVDCSGSPVPKTAATLTVTVEVSAPDWLMAKGNELWQIFWDQFIEFWAAFLGLFFALLLFLFKKSLKRRFGFGEGDDNGGPPA</sequence>
<organism evidence="3 4">
    <name type="scientific">Spongiibacter thalassae</name>
    <dbReference type="NCBI Taxonomy" id="2721624"/>
    <lineage>
        <taxon>Bacteria</taxon>
        <taxon>Pseudomonadati</taxon>
        <taxon>Pseudomonadota</taxon>
        <taxon>Gammaproteobacteria</taxon>
        <taxon>Cellvibrionales</taxon>
        <taxon>Spongiibacteraceae</taxon>
        <taxon>Spongiibacter</taxon>
    </lineage>
</organism>